<sequence>ILGGKDRLVTELLKYAKIIAKISKKQTNIEILLVFISWLDISCQDSQVQAYLNILFKKFKRSKSIDLTENFRVKEVVKGLKLIKAQDWEALWPQDLFSITVLKLYYNNLPD</sequence>
<keyword evidence="2" id="KW-1185">Reference proteome</keyword>
<organism evidence="1 2">
    <name type="scientific">Racocetra persica</name>
    <dbReference type="NCBI Taxonomy" id="160502"/>
    <lineage>
        <taxon>Eukaryota</taxon>
        <taxon>Fungi</taxon>
        <taxon>Fungi incertae sedis</taxon>
        <taxon>Mucoromycota</taxon>
        <taxon>Glomeromycotina</taxon>
        <taxon>Glomeromycetes</taxon>
        <taxon>Diversisporales</taxon>
        <taxon>Gigasporaceae</taxon>
        <taxon>Racocetra</taxon>
    </lineage>
</organism>
<dbReference type="EMBL" id="CAJVQC010014302">
    <property type="protein sequence ID" value="CAG8656058.1"/>
    <property type="molecule type" value="Genomic_DNA"/>
</dbReference>
<dbReference type="Proteomes" id="UP000789920">
    <property type="component" value="Unassembled WGS sequence"/>
</dbReference>
<evidence type="ECO:0000313" key="1">
    <source>
        <dbReference type="EMBL" id="CAG8656058.1"/>
    </source>
</evidence>
<evidence type="ECO:0000313" key="2">
    <source>
        <dbReference type="Proteomes" id="UP000789920"/>
    </source>
</evidence>
<protein>
    <submittedName>
        <fullName evidence="1">32081_t:CDS:1</fullName>
    </submittedName>
</protein>
<accession>A0ACA9NGF8</accession>
<feature type="non-terminal residue" evidence="1">
    <location>
        <position position="1"/>
    </location>
</feature>
<reference evidence="1" key="1">
    <citation type="submission" date="2021-06" db="EMBL/GenBank/DDBJ databases">
        <authorList>
            <person name="Kallberg Y."/>
            <person name="Tangrot J."/>
            <person name="Rosling A."/>
        </authorList>
    </citation>
    <scope>NUCLEOTIDE SEQUENCE</scope>
    <source>
        <strain evidence="1">MA461A</strain>
    </source>
</reference>
<gene>
    <name evidence="1" type="ORF">RPERSI_LOCUS8080</name>
</gene>
<comment type="caution">
    <text evidence="1">The sequence shown here is derived from an EMBL/GenBank/DDBJ whole genome shotgun (WGS) entry which is preliminary data.</text>
</comment>
<proteinExistence type="predicted"/>
<name>A0ACA9NGF8_9GLOM</name>